<evidence type="ECO:0000256" key="3">
    <source>
        <dbReference type="ARBA" id="ARBA00022781"/>
    </source>
</evidence>
<dbReference type="AlphaFoldDB" id="A0AAV8VSL0"/>
<dbReference type="InterPro" id="IPR036906">
    <property type="entry name" value="ATPase_V1_fsu_sf"/>
</dbReference>
<keyword evidence="4" id="KW-0406">Ion transport</keyword>
<sequence>MATFKKLYDILEEPCQNFSSEEEDDIKTKPNPVYSENLLISIIGDEDTCVGFLLGGIGQVTEDQRCNYFVVNRQTKIAEIETAFKSFSERPDIGMILITKEAADRIHPTISKYKQTVPAVMQIPGIYGPYELDTEGNLLRAKKDSQSPATPQKRIPNEDQL</sequence>
<dbReference type="PANTHER" id="PTHR13861">
    <property type="entry name" value="VACUOLAR ATP SYNTHASE SUBUNIT F"/>
    <property type="match status" value="1"/>
</dbReference>
<comment type="similarity">
    <text evidence="1">Belongs to the V-ATPase F subunit family.</text>
</comment>
<protein>
    <recommendedName>
        <fullName evidence="10">V-type proton ATPase subunit F</fullName>
    </recommendedName>
</protein>
<dbReference type="EMBL" id="JANEYG010000040">
    <property type="protein sequence ID" value="KAJ8916706.1"/>
    <property type="molecule type" value="Genomic_DNA"/>
</dbReference>
<evidence type="ECO:0000313" key="9">
    <source>
        <dbReference type="Proteomes" id="UP001159042"/>
    </source>
</evidence>
<organism evidence="8 9">
    <name type="scientific">Exocentrus adspersus</name>
    <dbReference type="NCBI Taxonomy" id="1586481"/>
    <lineage>
        <taxon>Eukaryota</taxon>
        <taxon>Metazoa</taxon>
        <taxon>Ecdysozoa</taxon>
        <taxon>Arthropoda</taxon>
        <taxon>Hexapoda</taxon>
        <taxon>Insecta</taxon>
        <taxon>Pterygota</taxon>
        <taxon>Neoptera</taxon>
        <taxon>Endopterygota</taxon>
        <taxon>Coleoptera</taxon>
        <taxon>Polyphaga</taxon>
        <taxon>Cucujiformia</taxon>
        <taxon>Chrysomeloidea</taxon>
        <taxon>Cerambycidae</taxon>
        <taxon>Lamiinae</taxon>
        <taxon>Acanthocinini</taxon>
        <taxon>Exocentrus</taxon>
    </lineage>
</organism>
<dbReference type="NCBIfam" id="TIGR01101">
    <property type="entry name" value="V_ATP_synt_F"/>
    <property type="match status" value="1"/>
</dbReference>
<dbReference type="InterPro" id="IPR005772">
    <property type="entry name" value="ATPase_V1-cplx_fsu_euk"/>
</dbReference>
<keyword evidence="2" id="KW-0813">Transport</keyword>
<dbReference type="Gene3D" id="3.40.50.10580">
    <property type="entry name" value="ATPase, V1 complex, subunit F"/>
    <property type="match status" value="1"/>
</dbReference>
<dbReference type="PANTHER" id="PTHR13861:SF2">
    <property type="entry name" value="V-TYPE PROTON ATPASE SUBUNIT F"/>
    <property type="match status" value="1"/>
</dbReference>
<dbReference type="SUPFAM" id="SSF159468">
    <property type="entry name" value="AtpF-like"/>
    <property type="match status" value="1"/>
</dbReference>
<dbReference type="GO" id="GO:0046961">
    <property type="term" value="F:proton-transporting ATPase activity, rotational mechanism"/>
    <property type="evidence" value="ECO:0007669"/>
    <property type="project" value="InterPro"/>
</dbReference>
<evidence type="ECO:0000256" key="2">
    <source>
        <dbReference type="ARBA" id="ARBA00022448"/>
    </source>
</evidence>
<comment type="caution">
    <text evidence="8">The sequence shown here is derived from an EMBL/GenBank/DDBJ whole genome shotgun (WGS) entry which is preliminary data.</text>
</comment>
<gene>
    <name evidence="8" type="ORF">NQ315_013910</name>
</gene>
<dbReference type="Proteomes" id="UP001159042">
    <property type="component" value="Unassembled WGS sequence"/>
</dbReference>
<keyword evidence="3" id="KW-0375">Hydrogen ion transport</keyword>
<evidence type="ECO:0000256" key="1">
    <source>
        <dbReference type="ARBA" id="ARBA00010148"/>
    </source>
</evidence>
<feature type="region of interest" description="Disordered" evidence="7">
    <location>
        <begin position="141"/>
        <end position="161"/>
    </location>
</feature>
<comment type="subunit">
    <text evidence="6">V-ATPase is a heteromultimeric enzyme made up of two complexes: the ATP-hydrolytic V1 complex and the proton translocation V0 complex. The V1 complex consists of three catalytic AB heterodimers that form a heterohexamer, three peripheral stalks each consisting of EG heterodimers, one central rotor including subunits D and F, and the regulatory subunits C and H. The proton translocation complex V0 consists of the proton transport subunit a, a ring of proteolipid subunits c9c'', rotary subunit d, subunits e and f, and the accessory subunits VhaAC45 and ATP6AP2.</text>
</comment>
<dbReference type="GO" id="GO:0033180">
    <property type="term" value="C:proton-transporting V-type ATPase, V1 domain"/>
    <property type="evidence" value="ECO:0007669"/>
    <property type="project" value="InterPro"/>
</dbReference>
<accession>A0AAV8VSL0</accession>
<comment type="function">
    <text evidence="5">Subunit of the V1 complex of vacuolar(H+)-ATPase (V-ATPase), a multisubunit enzyme composed of a peripheral complex (V1) that hydrolyzes ATP and a membrane integral complex (V0) that translocates protons. V-ATPase is responsible for acidifying and maintaining the pH of intracellular compartments and in some cell types, is targeted to the plasma membrane, where it is responsible for acidifying the extracellular environment.</text>
</comment>
<proteinExistence type="inferred from homology"/>
<name>A0AAV8VSL0_9CUCU</name>
<evidence type="ECO:0000256" key="6">
    <source>
        <dbReference type="ARBA" id="ARBA00046957"/>
    </source>
</evidence>
<dbReference type="Pfam" id="PF01990">
    <property type="entry name" value="ATP-synt_F"/>
    <property type="match status" value="1"/>
</dbReference>
<evidence type="ECO:0000256" key="4">
    <source>
        <dbReference type="ARBA" id="ARBA00023065"/>
    </source>
</evidence>
<evidence type="ECO:0000256" key="5">
    <source>
        <dbReference type="ARBA" id="ARBA00045737"/>
    </source>
</evidence>
<evidence type="ECO:0000313" key="8">
    <source>
        <dbReference type="EMBL" id="KAJ8916706.1"/>
    </source>
</evidence>
<dbReference type="InterPro" id="IPR008218">
    <property type="entry name" value="ATPase_V1-cplx_f_g_su"/>
</dbReference>
<evidence type="ECO:0008006" key="10">
    <source>
        <dbReference type="Google" id="ProtNLM"/>
    </source>
</evidence>
<keyword evidence="9" id="KW-1185">Reference proteome</keyword>
<evidence type="ECO:0000256" key="7">
    <source>
        <dbReference type="SAM" id="MobiDB-lite"/>
    </source>
</evidence>
<reference evidence="8 9" key="1">
    <citation type="journal article" date="2023" name="Insect Mol. Biol.">
        <title>Genome sequencing provides insights into the evolution of gene families encoding plant cell wall-degrading enzymes in longhorned beetles.</title>
        <authorList>
            <person name="Shin N.R."/>
            <person name="Okamura Y."/>
            <person name="Kirsch R."/>
            <person name="Pauchet Y."/>
        </authorList>
    </citation>
    <scope>NUCLEOTIDE SEQUENCE [LARGE SCALE GENOMIC DNA]</scope>
    <source>
        <strain evidence="8">EAD_L_NR</strain>
    </source>
</reference>